<proteinExistence type="predicted"/>
<protein>
    <submittedName>
        <fullName evidence="2">Uncharacterized protein</fullName>
    </submittedName>
</protein>
<name>A0AAD6UFK0_9AGAR</name>
<evidence type="ECO:0000313" key="2">
    <source>
        <dbReference type="EMBL" id="KAJ7100854.1"/>
    </source>
</evidence>
<evidence type="ECO:0000256" key="1">
    <source>
        <dbReference type="SAM" id="MobiDB-lite"/>
    </source>
</evidence>
<evidence type="ECO:0000313" key="3">
    <source>
        <dbReference type="Proteomes" id="UP001222325"/>
    </source>
</evidence>
<organism evidence="2 3">
    <name type="scientific">Mycena belliarum</name>
    <dbReference type="NCBI Taxonomy" id="1033014"/>
    <lineage>
        <taxon>Eukaryota</taxon>
        <taxon>Fungi</taxon>
        <taxon>Dikarya</taxon>
        <taxon>Basidiomycota</taxon>
        <taxon>Agaricomycotina</taxon>
        <taxon>Agaricomycetes</taxon>
        <taxon>Agaricomycetidae</taxon>
        <taxon>Agaricales</taxon>
        <taxon>Marasmiineae</taxon>
        <taxon>Mycenaceae</taxon>
        <taxon>Mycena</taxon>
    </lineage>
</organism>
<dbReference type="EMBL" id="JARJCN010000005">
    <property type="protein sequence ID" value="KAJ7100854.1"/>
    <property type="molecule type" value="Genomic_DNA"/>
</dbReference>
<keyword evidence="3" id="KW-1185">Reference proteome</keyword>
<accession>A0AAD6UFK0</accession>
<feature type="region of interest" description="Disordered" evidence="1">
    <location>
        <begin position="51"/>
        <end position="72"/>
    </location>
</feature>
<sequence>MRPAAAIARAPCRARSAAWESMRQCARVAPRRRHPCLPHAVLSRPLAAVPDAGERAATPNAADSGGASSTSHTSRGWLRWRLARAALPLVQQDRLGYGRAGGCSDIQWVADRDSPPQAAHAQYAVNAQLSLRVLHAARETQVAQEGGMGKAVVITAIWVVGRSTLMRHQWEHS</sequence>
<comment type="caution">
    <text evidence="2">The sequence shown here is derived from an EMBL/GenBank/DDBJ whole genome shotgun (WGS) entry which is preliminary data.</text>
</comment>
<gene>
    <name evidence="2" type="ORF">B0H15DRAFT_817511</name>
</gene>
<reference evidence="2" key="1">
    <citation type="submission" date="2023-03" db="EMBL/GenBank/DDBJ databases">
        <title>Massive genome expansion in bonnet fungi (Mycena s.s.) driven by repeated elements and novel gene families across ecological guilds.</title>
        <authorList>
            <consortium name="Lawrence Berkeley National Laboratory"/>
            <person name="Harder C.B."/>
            <person name="Miyauchi S."/>
            <person name="Viragh M."/>
            <person name="Kuo A."/>
            <person name="Thoen E."/>
            <person name="Andreopoulos B."/>
            <person name="Lu D."/>
            <person name="Skrede I."/>
            <person name="Drula E."/>
            <person name="Henrissat B."/>
            <person name="Morin E."/>
            <person name="Kohler A."/>
            <person name="Barry K."/>
            <person name="LaButti K."/>
            <person name="Morin E."/>
            <person name="Salamov A."/>
            <person name="Lipzen A."/>
            <person name="Mereny Z."/>
            <person name="Hegedus B."/>
            <person name="Baldrian P."/>
            <person name="Stursova M."/>
            <person name="Weitz H."/>
            <person name="Taylor A."/>
            <person name="Grigoriev I.V."/>
            <person name="Nagy L.G."/>
            <person name="Martin F."/>
            <person name="Kauserud H."/>
        </authorList>
    </citation>
    <scope>NUCLEOTIDE SEQUENCE</scope>
    <source>
        <strain evidence="2">CBHHK173m</strain>
    </source>
</reference>
<dbReference type="AlphaFoldDB" id="A0AAD6UFK0"/>
<dbReference type="Proteomes" id="UP001222325">
    <property type="component" value="Unassembled WGS sequence"/>
</dbReference>